<dbReference type="SUPFAM" id="SSF110857">
    <property type="entry name" value="Gamma-glutamyl cyclotransferase-like"/>
    <property type="match status" value="1"/>
</dbReference>
<dbReference type="PANTHER" id="PTHR12935:SF0">
    <property type="entry name" value="GAMMA-GLUTAMYLCYCLOTRANSFERASE"/>
    <property type="match status" value="1"/>
</dbReference>
<dbReference type="PANTHER" id="PTHR12935">
    <property type="entry name" value="GAMMA-GLUTAMYLCYCLOTRANSFERASE"/>
    <property type="match status" value="1"/>
</dbReference>
<dbReference type="InterPro" id="IPR036568">
    <property type="entry name" value="GGCT-like_sf"/>
</dbReference>
<dbReference type="EC" id="2.3.2.-" evidence="2"/>
<organism evidence="2 3">
    <name type="scientific">Natronomicrosphaera hydrolytica</name>
    <dbReference type="NCBI Taxonomy" id="3242702"/>
    <lineage>
        <taxon>Bacteria</taxon>
        <taxon>Pseudomonadati</taxon>
        <taxon>Planctomycetota</taxon>
        <taxon>Phycisphaerae</taxon>
        <taxon>Phycisphaerales</taxon>
        <taxon>Phycisphaeraceae</taxon>
        <taxon>Natronomicrosphaera</taxon>
    </lineage>
</organism>
<dbReference type="Gene3D" id="3.10.490.10">
    <property type="entry name" value="Gamma-glutamyl cyclotransferase-like"/>
    <property type="match status" value="1"/>
</dbReference>
<evidence type="ECO:0000313" key="2">
    <source>
        <dbReference type="EMBL" id="MFA9479235.1"/>
    </source>
</evidence>
<protein>
    <submittedName>
        <fullName evidence="2">Gamma-glutamylcyclotransferase family protein</fullName>
        <ecNumber evidence="2">2.3.2.-</ecNumber>
    </submittedName>
</protein>
<dbReference type="InterPro" id="IPR017939">
    <property type="entry name" value="G-Glutamylcylcotransferase"/>
</dbReference>
<keyword evidence="1" id="KW-0456">Lyase</keyword>
<dbReference type="GO" id="GO:0016746">
    <property type="term" value="F:acyltransferase activity"/>
    <property type="evidence" value="ECO:0007669"/>
    <property type="project" value="UniProtKB-KW"/>
</dbReference>
<dbReference type="Proteomes" id="UP001575105">
    <property type="component" value="Unassembled WGS sequence"/>
</dbReference>
<dbReference type="InterPro" id="IPR013024">
    <property type="entry name" value="GGCT-like"/>
</dbReference>
<keyword evidence="3" id="KW-1185">Reference proteome</keyword>
<reference evidence="2 3" key="1">
    <citation type="submission" date="2024-08" db="EMBL/GenBank/DDBJ databases">
        <title>Whole-genome sequencing of halo(alkali)philic microorganisms from hypersaline lakes.</title>
        <authorList>
            <person name="Sorokin D.Y."/>
            <person name="Merkel A.Y."/>
            <person name="Messina E."/>
            <person name="Yakimov M."/>
        </authorList>
    </citation>
    <scope>NUCLEOTIDE SEQUENCE [LARGE SCALE GENOMIC DNA]</scope>
    <source>
        <strain evidence="2 3">AB-hyl4</strain>
    </source>
</reference>
<dbReference type="EMBL" id="JBGUBD010000007">
    <property type="protein sequence ID" value="MFA9479235.1"/>
    <property type="molecule type" value="Genomic_DNA"/>
</dbReference>
<accession>A0ABV4U6L1</accession>
<proteinExistence type="predicted"/>
<name>A0ABV4U6L1_9BACT</name>
<comment type="caution">
    <text evidence="2">The sequence shown here is derived from an EMBL/GenBank/DDBJ whole genome shotgun (WGS) entry which is preliminary data.</text>
</comment>
<evidence type="ECO:0000313" key="3">
    <source>
        <dbReference type="Proteomes" id="UP001575105"/>
    </source>
</evidence>
<keyword evidence="2" id="KW-0808">Transferase</keyword>
<keyword evidence="2" id="KW-0012">Acyltransferase</keyword>
<dbReference type="Pfam" id="PF13772">
    <property type="entry name" value="AIG2_2"/>
    <property type="match status" value="1"/>
</dbReference>
<sequence>MHYFAYGSNLDPVQMRRRCPGSSPLGRATLRQHRLVFPRTCESWAGGVAGIEPHETSNVEGVIYHLTAADLAALDEYEGLAEGDYVRRKVVVHQPAELSIEVWTYFANPAPAGPQRPSRHYLDAIVRGAEHYRLPESYIARLKAIRTVEDLAD</sequence>
<evidence type="ECO:0000256" key="1">
    <source>
        <dbReference type="ARBA" id="ARBA00023239"/>
    </source>
</evidence>
<dbReference type="CDD" id="cd06661">
    <property type="entry name" value="GGCT_like"/>
    <property type="match status" value="1"/>
</dbReference>
<dbReference type="RefSeq" id="WP_425346159.1">
    <property type="nucleotide sequence ID" value="NZ_JBGUBD010000007.1"/>
</dbReference>
<gene>
    <name evidence="2" type="ORF">ACERK3_13170</name>
</gene>